<proteinExistence type="predicted"/>
<evidence type="ECO:0000313" key="2">
    <source>
        <dbReference type="Proteomes" id="UP000473278"/>
    </source>
</evidence>
<evidence type="ECO:0000313" key="1">
    <source>
        <dbReference type="EMBL" id="NGP75137.1"/>
    </source>
</evidence>
<dbReference type="AlphaFoldDB" id="A0A6M1SX63"/>
<keyword evidence="2" id="KW-1185">Reference proteome</keyword>
<reference evidence="1 2" key="1">
    <citation type="submission" date="2020-02" db="EMBL/GenBank/DDBJ databases">
        <title>Balneolaceae bacterium YR4-1, complete genome.</title>
        <authorList>
            <person name="Li Y."/>
            <person name="Wu S."/>
        </authorList>
    </citation>
    <scope>NUCLEOTIDE SEQUENCE [LARGE SCALE GENOMIC DNA]</scope>
    <source>
        <strain evidence="1 2">YR4-1</strain>
    </source>
</reference>
<protein>
    <submittedName>
        <fullName evidence="1">Uncharacterized protein</fullName>
    </submittedName>
</protein>
<accession>A0A6M1SX63</accession>
<dbReference type="RefSeq" id="WP_165138170.1">
    <property type="nucleotide sequence ID" value="NZ_JAALLT010000001.1"/>
</dbReference>
<organism evidence="1 2">
    <name type="scientific">Halalkalibaculum roseum</name>
    <dbReference type="NCBI Taxonomy" id="2709311"/>
    <lineage>
        <taxon>Bacteria</taxon>
        <taxon>Pseudomonadati</taxon>
        <taxon>Balneolota</taxon>
        <taxon>Balneolia</taxon>
        <taxon>Balneolales</taxon>
        <taxon>Balneolaceae</taxon>
        <taxon>Halalkalibaculum</taxon>
    </lineage>
</organism>
<gene>
    <name evidence="1" type="ORF">G3570_00720</name>
</gene>
<dbReference type="Proteomes" id="UP000473278">
    <property type="component" value="Unassembled WGS sequence"/>
</dbReference>
<dbReference type="EMBL" id="JAALLT010000001">
    <property type="protein sequence ID" value="NGP75137.1"/>
    <property type="molecule type" value="Genomic_DNA"/>
</dbReference>
<comment type="caution">
    <text evidence="1">The sequence shown here is derived from an EMBL/GenBank/DDBJ whole genome shotgun (WGS) entry which is preliminary data.</text>
</comment>
<name>A0A6M1SX63_9BACT</name>
<sequence>MTREEFDNLPKPKFKQGQYITDGRDQSFEIDFVEWDFEKEGYYYFPRPDTYAGKIYQSEARLTDPPPHPSLLVYEMLFGNK</sequence>